<keyword evidence="3 4" id="KW-0694">RNA-binding</keyword>
<dbReference type="Pfam" id="PF00076">
    <property type="entry name" value="RRM_1"/>
    <property type="match status" value="2"/>
</dbReference>
<dbReference type="KEGG" id="jre:109011401"/>
<dbReference type="CDD" id="cd12698">
    <property type="entry name" value="RRM3_PTBPH3"/>
    <property type="match status" value="1"/>
</dbReference>
<dbReference type="RefSeq" id="XP_035546954.1">
    <property type="nucleotide sequence ID" value="XM_035691061.1"/>
</dbReference>
<dbReference type="InterPro" id="IPR034797">
    <property type="entry name" value="PTBPH3_RRM3"/>
</dbReference>
<dbReference type="CDD" id="cd12692">
    <property type="entry name" value="RRM2_PTBPH3"/>
    <property type="match status" value="1"/>
</dbReference>
<keyword evidence="1" id="KW-0597">Phosphoprotein</keyword>
<evidence type="ECO:0000256" key="1">
    <source>
        <dbReference type="ARBA" id="ARBA00022553"/>
    </source>
</evidence>
<dbReference type="Gramene" id="Jr06_01580_p1">
    <property type="protein sequence ID" value="cds.Jr06_01580_p1"/>
    <property type="gene ID" value="Jr06_01580"/>
</dbReference>
<sequence>MTDPSKVIHVRNVGHEISENDLLQLFQPFGVITKLVMLRAKNQALIQMQDIPTAVNALQFYANVQPSIRGRNVYVQFSSHQELTTMDQNTQGRGDEPNRILLVTIHHMLYPITVDVLHQVFSPHGFVEKIVTFQKSAGFQALIQYQSRQNAVVARTALQGRNIYDGCCQLDIQFSNLDELQVNYNNERSRDFTNPNLPTEQKGRSSQPGYGEAGGTYGLQATGRGVAFPQMANAEAIAAAFGGGLPPGISGTNDRCTVLVSNLNPDRIDEDKLFNLFSIYGNIVRIKLLRNKPDHALIQMGDGFQAELAVHFLKGALIFGKQLEVNFSKHPNITQGAETHEYINSNLNRFNRNAAKNYRYCCSPTKMIHLSTLPLEITEEEIVSHLEEHGTILNTKLFEMNGKKQALVMFETEEQATEALVCKHATSLAGSIIRISFSQLQSI</sequence>
<gene>
    <name evidence="8 9 10" type="primary">LOC109011401</name>
</gene>
<evidence type="ECO:0000313" key="9">
    <source>
        <dbReference type="RefSeq" id="XP_035546953.1"/>
    </source>
</evidence>
<dbReference type="Pfam" id="PF13893">
    <property type="entry name" value="RRM_5"/>
    <property type="match status" value="1"/>
</dbReference>
<dbReference type="GO" id="GO:0003729">
    <property type="term" value="F:mRNA binding"/>
    <property type="evidence" value="ECO:0000318"/>
    <property type="project" value="GO_Central"/>
</dbReference>
<dbReference type="STRING" id="51240.A0A2I4GW56"/>
<dbReference type="RefSeq" id="XP_018848136.1">
    <property type="nucleotide sequence ID" value="XM_018992591.2"/>
</dbReference>
<dbReference type="OrthoDB" id="296632at2759"/>
<evidence type="ECO:0000313" key="7">
    <source>
        <dbReference type="Proteomes" id="UP000235220"/>
    </source>
</evidence>
<dbReference type="GO" id="GO:0006397">
    <property type="term" value="P:mRNA processing"/>
    <property type="evidence" value="ECO:0007669"/>
    <property type="project" value="InterPro"/>
</dbReference>
<dbReference type="GeneID" id="109011401"/>
<dbReference type="Gene3D" id="3.30.70.330">
    <property type="match status" value="4"/>
</dbReference>
<dbReference type="NCBIfam" id="TIGR01649">
    <property type="entry name" value="hnRNP-L_PTB"/>
    <property type="match status" value="1"/>
</dbReference>
<dbReference type="InterPro" id="IPR006536">
    <property type="entry name" value="HnRNP-L/PTB"/>
</dbReference>
<feature type="compositionally biased region" description="Polar residues" evidence="5">
    <location>
        <begin position="188"/>
        <end position="208"/>
    </location>
</feature>
<dbReference type="RefSeq" id="XP_035546953.1">
    <property type="nucleotide sequence ID" value="XM_035691060.1"/>
</dbReference>
<evidence type="ECO:0000313" key="10">
    <source>
        <dbReference type="RefSeq" id="XP_035546954.1"/>
    </source>
</evidence>
<dbReference type="InterPro" id="IPR012677">
    <property type="entry name" value="Nucleotide-bd_a/b_plait_sf"/>
</dbReference>
<dbReference type="Proteomes" id="UP000235220">
    <property type="component" value="Chromosome 6"/>
</dbReference>
<reference evidence="8 9" key="1">
    <citation type="submission" date="2025-04" db="UniProtKB">
        <authorList>
            <consortium name="RefSeq"/>
        </authorList>
    </citation>
    <scope>IDENTIFICATION</scope>
    <source>
        <tissue evidence="8 9">Leaves</tissue>
    </source>
</reference>
<dbReference type="Pfam" id="PF11835">
    <property type="entry name" value="RRM_8"/>
    <property type="match status" value="1"/>
</dbReference>
<dbReference type="PANTHER" id="PTHR15592">
    <property type="entry name" value="MATRIN 3/NUCLEAR PROTEIN 220-RELATED"/>
    <property type="match status" value="1"/>
</dbReference>
<dbReference type="CDD" id="cd12687">
    <property type="entry name" value="RRM1_PTBPH3"/>
    <property type="match status" value="1"/>
</dbReference>
<dbReference type="SUPFAM" id="SSF54928">
    <property type="entry name" value="RNA-binding domain, RBD"/>
    <property type="match status" value="3"/>
</dbReference>
<proteinExistence type="predicted"/>
<feature type="region of interest" description="Disordered" evidence="5">
    <location>
        <begin position="188"/>
        <end position="214"/>
    </location>
</feature>
<accession>A0A2I4GW56</accession>
<evidence type="ECO:0000256" key="2">
    <source>
        <dbReference type="ARBA" id="ARBA00022737"/>
    </source>
</evidence>
<keyword evidence="2" id="KW-0677">Repeat</keyword>
<dbReference type="InterPro" id="IPR000504">
    <property type="entry name" value="RRM_dom"/>
</dbReference>
<feature type="domain" description="RRM" evidence="6">
    <location>
        <begin position="256"/>
        <end position="330"/>
    </location>
</feature>
<feature type="domain" description="RRM" evidence="6">
    <location>
        <begin position="6"/>
        <end position="80"/>
    </location>
</feature>
<dbReference type="GO" id="GO:0043484">
    <property type="term" value="P:regulation of RNA splicing"/>
    <property type="evidence" value="ECO:0000318"/>
    <property type="project" value="GO_Central"/>
</dbReference>
<dbReference type="AlphaFoldDB" id="A0A2I4GW56"/>
<protein>
    <submittedName>
        <fullName evidence="8 9">Polypyrimidine tract-binding protein homolog 3-like</fullName>
    </submittedName>
</protein>
<dbReference type="InterPro" id="IPR035979">
    <property type="entry name" value="RBD_domain_sf"/>
</dbReference>
<dbReference type="GO" id="GO:0005634">
    <property type="term" value="C:nucleus"/>
    <property type="evidence" value="ECO:0000318"/>
    <property type="project" value="GO_Central"/>
</dbReference>
<evidence type="ECO:0000256" key="4">
    <source>
        <dbReference type="PROSITE-ProRule" id="PRU00176"/>
    </source>
</evidence>
<keyword evidence="7" id="KW-1185">Reference proteome</keyword>
<dbReference type="PROSITE" id="PS50102">
    <property type="entry name" value="RRM"/>
    <property type="match status" value="3"/>
</dbReference>
<evidence type="ECO:0000313" key="8">
    <source>
        <dbReference type="RefSeq" id="XP_018848136.1"/>
    </source>
</evidence>
<evidence type="ECO:0000256" key="3">
    <source>
        <dbReference type="ARBA" id="ARBA00022884"/>
    </source>
</evidence>
<evidence type="ECO:0000259" key="6">
    <source>
        <dbReference type="PROSITE" id="PS50102"/>
    </source>
</evidence>
<feature type="domain" description="RRM" evidence="6">
    <location>
        <begin position="366"/>
        <end position="440"/>
    </location>
</feature>
<dbReference type="CDD" id="cd12426">
    <property type="entry name" value="RRM4_PTBPH3"/>
    <property type="match status" value="1"/>
</dbReference>
<evidence type="ECO:0000256" key="5">
    <source>
        <dbReference type="SAM" id="MobiDB-lite"/>
    </source>
</evidence>
<dbReference type="SMART" id="SM00360">
    <property type="entry name" value="RRM"/>
    <property type="match status" value="4"/>
</dbReference>
<name>A0A2I4GW56_JUGRE</name>
<dbReference type="InterPro" id="IPR034796">
    <property type="entry name" value="PTBPH3_RRM2"/>
</dbReference>
<organism evidence="7 8">
    <name type="scientific">Juglans regia</name>
    <name type="common">English walnut</name>
    <dbReference type="NCBI Taxonomy" id="51240"/>
    <lineage>
        <taxon>Eukaryota</taxon>
        <taxon>Viridiplantae</taxon>
        <taxon>Streptophyta</taxon>
        <taxon>Embryophyta</taxon>
        <taxon>Tracheophyta</taxon>
        <taxon>Spermatophyta</taxon>
        <taxon>Magnoliopsida</taxon>
        <taxon>eudicotyledons</taxon>
        <taxon>Gunneridae</taxon>
        <taxon>Pentapetalae</taxon>
        <taxon>rosids</taxon>
        <taxon>fabids</taxon>
        <taxon>Fagales</taxon>
        <taxon>Juglandaceae</taxon>
        <taxon>Juglans</taxon>
    </lineage>
</organism>
<dbReference type="InterPro" id="IPR034795">
    <property type="entry name" value="PTBPH3_RRM1"/>
</dbReference>
<dbReference type="InterPro" id="IPR021790">
    <property type="entry name" value="PTBP1-like_RRM2"/>
</dbReference>